<dbReference type="InterPro" id="IPR045851">
    <property type="entry name" value="AMP-bd_C_sf"/>
</dbReference>
<dbReference type="Pfam" id="PF07993">
    <property type="entry name" value="NAD_binding_4"/>
    <property type="match status" value="1"/>
</dbReference>
<dbReference type="InterPro" id="IPR013120">
    <property type="entry name" value="FAR_NAD-bd"/>
</dbReference>
<dbReference type="Pfam" id="PF00668">
    <property type="entry name" value="Condensation"/>
    <property type="match status" value="1"/>
</dbReference>
<evidence type="ECO:0000259" key="5">
    <source>
        <dbReference type="Pfam" id="PF00501"/>
    </source>
</evidence>
<evidence type="ECO:0000259" key="6">
    <source>
        <dbReference type="Pfam" id="PF00668"/>
    </source>
</evidence>
<dbReference type="InterPro" id="IPR036291">
    <property type="entry name" value="NAD(P)-bd_dom_sf"/>
</dbReference>
<feature type="domain" description="Thioester reductase (TE)" evidence="7">
    <location>
        <begin position="1040"/>
        <end position="1241"/>
    </location>
</feature>
<sequence>MHSPYTYYDPAPSFAGRGRRFYRQNYMRGLNPRTGGIGGLVKVALVGTATYFVCKKIYQTAIKVNLNTVVAAVQFHQNYSFRKRADRHKGIRAFAPSSLGSREGRNLRSHCRFFVPRTAYHYLRVPSYRHGRGELAPFLADLDLAYRLRSLPSIETEYIDWSEKQFQSAQRGDFIRQPDYWRKQHSPLLPVMPLLPMARTTSRKPLTTYDSHVVSAEIDRELVPHIRQVSQSLRVTSFHFHLAVIQSILCRLLNMEDLCIGVADANRTSEAHSGTLGFFLNLLLVRFNTKEHSTFQDLSPFDLILDDLKVVRSAEHSPLFQVAVNYRMGATLQVPLGDGTMEIASADDAKNPYDLSFGSTETATGACLPELTSQKQLYTEHATELLLQMYVDVLRAASDNPSLPVNQLPVTLESPSGKTLAVAKGPRVGYSWPNFLWERFDAIQKSFPEETAIKDGNSETSYSQLARRVEQLAATLISQGVAAGDSVGVLLHPSIDAIACMLASLRVGCIYTPLDTRLPLARLSIIIDGCKASLILYHAATRDVALELGSNCVSIKSGVFPILTSGSTGAPKDILLTQQNFVHHLAAKTDKLALGREVVLQQSSLGFDMSVVQTFCALGNGGTLVIAPKEARGDPVALSTLMAKERVTLTIATPSEYSLLLRFGLEQLQKPYAWRHACMGGEVVSRQLVQQFCQLDHPDLQLTNCYGPTEITAAATFQDIPLQLEDQSTTDGSLVGKPLPNYSVCIMDAFGSPVPIGVAGEICIRGAGISLGYLNSPEQTDAKFVQDPFANPEDIARGWTKMYRTGDTGRLLEDGTLVFMGRIDGDNQVKLNGVRIELHGIANSILATGHDLVSEAVVTVRPGSGSGSPFLVAHVVPLGDHVDDSRLQQLARDLPLPPYMLPSVVVALDRLPTNANGKVDRKAVMALPLPTRRAESAVGTGIGNSRHLSLAEGELRLLWEKGAIKQSIGFSIPLAELYQFPTLGQMARRISRPKEEHQASHTSVIDWDSETSLTQDLISAAQSQYSTRQAKFHDRQEILLTGSTTFLGKTILQSLLHNPRVERVHCVAVPPEDASLLPSSDKISIYAGSLLTPNLGLSQNEMAVLQSSLDVIIHAGSTGHCLNNYSSVRTANLGSTRFLAGLALSHSIPIHFISPNRVTLLTGNTSLPPVSVSSFLPNPDGSEGFTASKWACERLLESAAALEPGLPVTIHRACAVIGDEAPNEDALNALLKYSKLTRCVPRFENFEGYLDFEDVHRVAAAIAADALSTAELKEGKPAARFVHHSSGHKVSMKDFRGRMETLFACPFEEVSMAEWTERALQAGIDPLITGYLEAMTMKGETIRFPFMGETRSLRGFVLLYQLICVSSI</sequence>
<dbReference type="PANTHER" id="PTHR44845:SF7">
    <property type="entry name" value="PLIPASTATIN SYNTHASE SUBUNIT D"/>
    <property type="match status" value="1"/>
</dbReference>
<keyword evidence="10" id="KW-1185">Reference proteome</keyword>
<dbReference type="CDD" id="cd05930">
    <property type="entry name" value="A_NRPS"/>
    <property type="match status" value="1"/>
</dbReference>
<protein>
    <submittedName>
        <fullName evidence="9">Uncharacterized protein</fullName>
    </submittedName>
</protein>
<evidence type="ECO:0000259" key="8">
    <source>
        <dbReference type="Pfam" id="PF13193"/>
    </source>
</evidence>
<evidence type="ECO:0000256" key="4">
    <source>
        <dbReference type="ARBA" id="ARBA00022737"/>
    </source>
</evidence>
<dbReference type="EMBL" id="JAAAPX010000122">
    <property type="protein sequence ID" value="KAF4230004.1"/>
    <property type="molecule type" value="Genomic_DNA"/>
</dbReference>
<evidence type="ECO:0000259" key="7">
    <source>
        <dbReference type="Pfam" id="PF07993"/>
    </source>
</evidence>
<dbReference type="InterPro" id="IPR023213">
    <property type="entry name" value="CAT-like_dom_sf"/>
</dbReference>
<feature type="domain" description="AMP-dependent synthetase/ligase" evidence="5">
    <location>
        <begin position="562"/>
        <end position="774"/>
    </location>
</feature>
<name>A0A8H4M550_9EURO</name>
<dbReference type="Pfam" id="PF00501">
    <property type="entry name" value="AMP-binding"/>
    <property type="match status" value="2"/>
</dbReference>
<reference evidence="9" key="2">
    <citation type="submission" date="2020-04" db="EMBL/GenBank/DDBJ databases">
        <authorList>
            <person name="Santos R.A.C."/>
            <person name="Steenwyk J.L."/>
            <person name="Rivero-Menendez O."/>
            <person name="Mead M.E."/>
            <person name="Silva L.P."/>
            <person name="Bastos R.W."/>
            <person name="Alastruey-Izquierdo A."/>
            <person name="Goldman G.H."/>
            <person name="Rokas A."/>
        </authorList>
    </citation>
    <scope>NUCLEOTIDE SEQUENCE</scope>
    <source>
        <strain evidence="9">CNM-CM6805</strain>
    </source>
</reference>
<dbReference type="OrthoDB" id="4444247at2759"/>
<dbReference type="Gene3D" id="3.40.50.12780">
    <property type="entry name" value="N-terminal domain of ligase-like"/>
    <property type="match status" value="1"/>
</dbReference>
<dbReference type="Gene3D" id="3.30.300.30">
    <property type="match status" value="1"/>
</dbReference>
<evidence type="ECO:0000256" key="1">
    <source>
        <dbReference type="ARBA" id="ARBA00022450"/>
    </source>
</evidence>
<accession>A0A8H4M550</accession>
<organism evidence="9 10">
    <name type="scientific">Aspergillus fumigatiaffinis</name>
    <dbReference type="NCBI Taxonomy" id="340414"/>
    <lineage>
        <taxon>Eukaryota</taxon>
        <taxon>Fungi</taxon>
        <taxon>Dikarya</taxon>
        <taxon>Ascomycota</taxon>
        <taxon>Pezizomycotina</taxon>
        <taxon>Eurotiomycetes</taxon>
        <taxon>Eurotiomycetidae</taxon>
        <taxon>Eurotiales</taxon>
        <taxon>Aspergillaceae</taxon>
        <taxon>Aspergillus</taxon>
        <taxon>Aspergillus subgen. Fumigati</taxon>
    </lineage>
</organism>
<keyword evidence="1" id="KW-0596">Phosphopantetheine</keyword>
<dbReference type="SUPFAM" id="SSF52777">
    <property type="entry name" value="CoA-dependent acyltransferases"/>
    <property type="match status" value="1"/>
</dbReference>
<proteinExistence type="predicted"/>
<dbReference type="PANTHER" id="PTHR44845">
    <property type="entry name" value="CARRIER DOMAIN-CONTAINING PROTEIN"/>
    <property type="match status" value="1"/>
</dbReference>
<feature type="domain" description="AMP-binding enzyme C-terminal" evidence="8">
    <location>
        <begin position="848"/>
        <end position="918"/>
    </location>
</feature>
<evidence type="ECO:0000256" key="3">
    <source>
        <dbReference type="ARBA" id="ARBA00022598"/>
    </source>
</evidence>
<dbReference type="InterPro" id="IPR000873">
    <property type="entry name" value="AMP-dep_synth/lig_dom"/>
</dbReference>
<evidence type="ECO:0000256" key="2">
    <source>
        <dbReference type="ARBA" id="ARBA00022553"/>
    </source>
</evidence>
<evidence type="ECO:0000313" key="10">
    <source>
        <dbReference type="Proteomes" id="UP000653565"/>
    </source>
</evidence>
<dbReference type="SUPFAM" id="SSF56801">
    <property type="entry name" value="Acetyl-CoA synthetase-like"/>
    <property type="match status" value="1"/>
</dbReference>
<reference evidence="9" key="1">
    <citation type="journal article" date="2020" name="bioRxiv">
        <title>Genomic and phenotypic heterogeneity of clinical isolates of the human pathogens Aspergillus fumigatus, Aspergillus lentulus and Aspergillus fumigatiaffinis.</title>
        <authorList>
            <person name="dos Santos R.A.C."/>
            <person name="Steenwyk J.L."/>
            <person name="Rivero-Menendez O."/>
            <person name="Mead M.E."/>
            <person name="Silva L.P."/>
            <person name="Bastos R.W."/>
            <person name="Alastruey-Izquierdo A."/>
            <person name="Goldman G.H."/>
            <person name="Rokas A."/>
        </authorList>
    </citation>
    <scope>NUCLEOTIDE SEQUENCE</scope>
    <source>
        <strain evidence="9">CNM-CM6805</strain>
    </source>
</reference>
<dbReference type="InterPro" id="IPR001242">
    <property type="entry name" value="Condensation_dom"/>
</dbReference>
<keyword evidence="2" id="KW-0597">Phosphoprotein</keyword>
<comment type="caution">
    <text evidence="9">The sequence shown here is derived from an EMBL/GenBank/DDBJ whole genome shotgun (WGS) entry which is preliminary data.</text>
</comment>
<dbReference type="Gene3D" id="3.30.559.30">
    <property type="entry name" value="Nonribosomal peptide synthetase, condensation domain"/>
    <property type="match status" value="1"/>
</dbReference>
<dbReference type="InterPro" id="IPR025110">
    <property type="entry name" value="AMP-bd_C"/>
</dbReference>
<dbReference type="Gene3D" id="3.40.50.720">
    <property type="entry name" value="NAD(P)-binding Rossmann-like Domain"/>
    <property type="match status" value="1"/>
</dbReference>
<keyword evidence="3" id="KW-0436">Ligase</keyword>
<evidence type="ECO:0000313" key="9">
    <source>
        <dbReference type="EMBL" id="KAF4230004.1"/>
    </source>
</evidence>
<gene>
    <name evidence="9" type="ORF">CNMCM6805_001041</name>
</gene>
<keyword evidence="4" id="KW-0677">Repeat</keyword>
<feature type="domain" description="Condensation" evidence="6">
    <location>
        <begin position="149"/>
        <end position="410"/>
    </location>
</feature>
<dbReference type="InterPro" id="IPR042099">
    <property type="entry name" value="ANL_N_sf"/>
</dbReference>
<feature type="domain" description="AMP-dependent synthetase/ligase" evidence="5">
    <location>
        <begin position="444"/>
        <end position="541"/>
    </location>
</feature>
<dbReference type="GO" id="GO:0016874">
    <property type="term" value="F:ligase activity"/>
    <property type="evidence" value="ECO:0007669"/>
    <property type="project" value="UniProtKB-KW"/>
</dbReference>
<dbReference type="SUPFAM" id="SSF51735">
    <property type="entry name" value="NAD(P)-binding Rossmann-fold domains"/>
    <property type="match status" value="1"/>
</dbReference>
<dbReference type="Pfam" id="PF13193">
    <property type="entry name" value="AMP-binding_C"/>
    <property type="match status" value="1"/>
</dbReference>
<dbReference type="Gene3D" id="3.30.559.10">
    <property type="entry name" value="Chloramphenicol acetyltransferase-like domain"/>
    <property type="match status" value="1"/>
</dbReference>
<dbReference type="Proteomes" id="UP000653565">
    <property type="component" value="Unassembled WGS sequence"/>
</dbReference>